<feature type="region of interest" description="Disordered" evidence="2">
    <location>
        <begin position="31"/>
        <end position="52"/>
    </location>
</feature>
<feature type="compositionally biased region" description="Basic and acidic residues" evidence="2">
    <location>
        <begin position="224"/>
        <end position="241"/>
    </location>
</feature>
<comment type="similarity">
    <text evidence="1">Belongs to the cytochrome b5 family. MAPR subfamily.</text>
</comment>
<dbReference type="PANTHER" id="PTHR10281:SF76">
    <property type="entry name" value="CALCUTTA CUP-RELATED"/>
    <property type="match status" value="1"/>
</dbReference>
<dbReference type="Gene3D" id="3.10.120.10">
    <property type="entry name" value="Cytochrome b5-like heme/steroid binding domain"/>
    <property type="match status" value="1"/>
</dbReference>
<dbReference type="InterPro" id="IPR036400">
    <property type="entry name" value="Cyt_B5-like_heme/steroid_sf"/>
</dbReference>
<dbReference type="PANTHER" id="PTHR10281">
    <property type="entry name" value="MEMBRANE-ASSOCIATED PROGESTERONE RECEPTOR COMPONENT-RELATED"/>
    <property type="match status" value="1"/>
</dbReference>
<accession>A0A8H5MH80</accession>
<dbReference type="InterPro" id="IPR050577">
    <property type="entry name" value="MAPR/NEUFC/NENF-like"/>
</dbReference>
<dbReference type="GO" id="GO:0016020">
    <property type="term" value="C:membrane"/>
    <property type="evidence" value="ECO:0007669"/>
    <property type="project" value="TreeGrafter"/>
</dbReference>
<dbReference type="Pfam" id="PF00173">
    <property type="entry name" value="Cyt-b5"/>
    <property type="match status" value="1"/>
</dbReference>
<keyword evidence="3" id="KW-0812">Transmembrane</keyword>
<name>A0A8H5MH80_9AGAR</name>
<reference evidence="5 6" key="1">
    <citation type="journal article" date="2020" name="ISME J.">
        <title>Uncovering the hidden diversity of litter-decomposition mechanisms in mushroom-forming fungi.</title>
        <authorList>
            <person name="Floudas D."/>
            <person name="Bentzer J."/>
            <person name="Ahren D."/>
            <person name="Johansson T."/>
            <person name="Persson P."/>
            <person name="Tunlid A."/>
        </authorList>
    </citation>
    <scope>NUCLEOTIDE SEQUENCE [LARGE SCALE GENOMIC DNA]</scope>
    <source>
        <strain evidence="5 6">CBS 406.79</strain>
    </source>
</reference>
<keyword evidence="6" id="KW-1185">Reference proteome</keyword>
<evidence type="ECO:0000313" key="5">
    <source>
        <dbReference type="EMBL" id="KAF5393624.1"/>
    </source>
</evidence>
<evidence type="ECO:0000256" key="1">
    <source>
        <dbReference type="ARBA" id="ARBA00038357"/>
    </source>
</evidence>
<evidence type="ECO:0000313" key="6">
    <source>
        <dbReference type="Proteomes" id="UP000518752"/>
    </source>
</evidence>
<feature type="domain" description="Cytochrome b5 heme-binding" evidence="4">
    <location>
        <begin position="105"/>
        <end position="209"/>
    </location>
</feature>
<dbReference type="InterPro" id="IPR001199">
    <property type="entry name" value="Cyt_B5-like_heme/steroid-bd"/>
</dbReference>
<dbReference type="EMBL" id="JAACJN010000001">
    <property type="protein sequence ID" value="KAF5393624.1"/>
    <property type="molecule type" value="Genomic_DNA"/>
</dbReference>
<dbReference type="SUPFAM" id="SSF55856">
    <property type="entry name" value="Cytochrome b5-like heme/steroid binding domain"/>
    <property type="match status" value="1"/>
</dbReference>
<feature type="region of interest" description="Disordered" evidence="2">
    <location>
        <begin position="213"/>
        <end position="252"/>
    </location>
</feature>
<protein>
    <recommendedName>
        <fullName evidence="4">Cytochrome b5 heme-binding domain-containing protein</fullName>
    </recommendedName>
</protein>
<evidence type="ECO:0000256" key="2">
    <source>
        <dbReference type="SAM" id="MobiDB-lite"/>
    </source>
</evidence>
<dbReference type="Proteomes" id="UP000518752">
    <property type="component" value="Unassembled WGS sequence"/>
</dbReference>
<comment type="caution">
    <text evidence="5">The sequence shown here is derived from an EMBL/GenBank/DDBJ whole genome shotgun (WGS) entry which is preliminary data.</text>
</comment>
<gene>
    <name evidence="5" type="ORF">D9757_000401</name>
</gene>
<evidence type="ECO:0000256" key="3">
    <source>
        <dbReference type="SAM" id="Phobius"/>
    </source>
</evidence>
<proteinExistence type="inferred from homology"/>
<keyword evidence="3" id="KW-1133">Transmembrane helix</keyword>
<keyword evidence="3" id="KW-0472">Membrane</keyword>
<dbReference type="GO" id="GO:0012505">
    <property type="term" value="C:endomembrane system"/>
    <property type="evidence" value="ECO:0007669"/>
    <property type="project" value="TreeGrafter"/>
</dbReference>
<dbReference type="OrthoDB" id="10257697at2759"/>
<dbReference type="AlphaFoldDB" id="A0A8H5MH80"/>
<organism evidence="5 6">
    <name type="scientific">Collybiopsis confluens</name>
    <dbReference type="NCBI Taxonomy" id="2823264"/>
    <lineage>
        <taxon>Eukaryota</taxon>
        <taxon>Fungi</taxon>
        <taxon>Dikarya</taxon>
        <taxon>Basidiomycota</taxon>
        <taxon>Agaricomycotina</taxon>
        <taxon>Agaricomycetes</taxon>
        <taxon>Agaricomycetidae</taxon>
        <taxon>Agaricales</taxon>
        <taxon>Marasmiineae</taxon>
        <taxon>Omphalotaceae</taxon>
        <taxon>Collybiopsis</taxon>
    </lineage>
</organism>
<sequence>MPIYAFLDSEPSSGTPPAQLKKLIMSDKNFDGQRNEAHRTSSSKTGHDQEPEFRETRFVQALRLALYLILFGALAGKFFTGSYLWEYDGKWIRPRTYFPPKQQLFTERALSKFDGTDPSKPIYLATRLTRPRQIDGDVYDVTKGKAYHPGGPYHVMTGVDAARAFGTGCFKTHRTHDLRGLSESEIKGVAHWKKFYKNHKNYFKIGKVSHPPIDPMSPIPEGCDTDKKNDGAKKDTAERRAVVQSKNIHKEL</sequence>
<dbReference type="SMART" id="SM01117">
    <property type="entry name" value="Cyt-b5"/>
    <property type="match status" value="1"/>
</dbReference>
<feature type="transmembrane region" description="Helical" evidence="3">
    <location>
        <begin position="64"/>
        <end position="85"/>
    </location>
</feature>
<evidence type="ECO:0000259" key="4">
    <source>
        <dbReference type="SMART" id="SM01117"/>
    </source>
</evidence>